<dbReference type="Gene3D" id="3.30.1130.10">
    <property type="match status" value="1"/>
</dbReference>
<dbReference type="FunFam" id="3.30.1130.10:FF:000003">
    <property type="entry name" value="7,8-dihydroneopterin aldolase"/>
    <property type="match status" value="1"/>
</dbReference>
<dbReference type="GO" id="GO:0003848">
    <property type="term" value="F:2-amino-4-hydroxy-6-hydroxymethyldihydropteridine diphosphokinase activity"/>
    <property type="evidence" value="ECO:0007669"/>
    <property type="project" value="UniProtKB-EC"/>
</dbReference>
<evidence type="ECO:0000256" key="5">
    <source>
        <dbReference type="ARBA" id="ARBA00005708"/>
    </source>
</evidence>
<keyword evidence="9" id="KW-0418">Kinase</keyword>
<dbReference type="NCBIfam" id="TIGR00526">
    <property type="entry name" value="folB_dom"/>
    <property type="match status" value="1"/>
</dbReference>
<gene>
    <name evidence="15" type="primary">folK</name>
    <name evidence="15" type="ORF">H9761_02010</name>
</gene>
<keyword evidence="7 15" id="KW-0808">Transferase</keyword>
<comment type="catalytic activity">
    <reaction evidence="1">
        <text>6-hydroxymethyl-7,8-dihydropterin + ATP = (7,8-dihydropterin-6-yl)methyl diphosphate + AMP + H(+)</text>
        <dbReference type="Rhea" id="RHEA:11412"/>
        <dbReference type="ChEBI" id="CHEBI:15378"/>
        <dbReference type="ChEBI" id="CHEBI:30616"/>
        <dbReference type="ChEBI" id="CHEBI:44841"/>
        <dbReference type="ChEBI" id="CHEBI:72950"/>
        <dbReference type="ChEBI" id="CHEBI:456215"/>
        <dbReference type="EC" id="2.7.6.3"/>
    </reaction>
</comment>
<comment type="pathway">
    <text evidence="3 13">Cofactor biosynthesis; tetrahydrofolate biosynthesis; 2-amino-4-hydroxy-6-hydroxymethyl-7,8-dihydropteridine diphosphate from 7,8-dihydroneopterin triphosphate: step 3/4.</text>
</comment>
<dbReference type="InterPro" id="IPR000550">
    <property type="entry name" value="Hppk"/>
</dbReference>
<dbReference type="GO" id="GO:0016301">
    <property type="term" value="F:kinase activity"/>
    <property type="evidence" value="ECO:0007669"/>
    <property type="project" value="UniProtKB-KW"/>
</dbReference>
<dbReference type="SUPFAM" id="SSF55620">
    <property type="entry name" value="Tetrahydrobiopterin biosynthesis enzymes-like"/>
    <property type="match status" value="1"/>
</dbReference>
<dbReference type="EC" id="4.1.2.25" evidence="13"/>
<dbReference type="EMBL" id="DWWS01000013">
    <property type="protein sequence ID" value="HJC22462.1"/>
    <property type="molecule type" value="Genomic_DNA"/>
</dbReference>
<keyword evidence="10" id="KW-0067">ATP-binding</keyword>
<dbReference type="InterPro" id="IPR043133">
    <property type="entry name" value="GTP-CH-I_C/QueF"/>
</dbReference>
<dbReference type="GO" id="GO:0046656">
    <property type="term" value="P:folic acid biosynthetic process"/>
    <property type="evidence" value="ECO:0007669"/>
    <property type="project" value="UniProtKB-UniRule"/>
</dbReference>
<dbReference type="SUPFAM" id="SSF55083">
    <property type="entry name" value="6-hydroxymethyl-7,8-dihydropterin pyrophosphokinase, HPPK"/>
    <property type="match status" value="1"/>
</dbReference>
<dbReference type="PANTHER" id="PTHR43071:SF1">
    <property type="entry name" value="2-AMINO-4-HYDROXY-6-HYDROXYMETHYLDIHYDROPTERIDINE PYROPHOSPHOKINASE"/>
    <property type="match status" value="1"/>
</dbReference>
<dbReference type="InterPro" id="IPR006157">
    <property type="entry name" value="FolB_dom"/>
</dbReference>
<comment type="catalytic activity">
    <reaction evidence="2 13">
        <text>7,8-dihydroneopterin = 6-hydroxymethyl-7,8-dihydropterin + glycolaldehyde</text>
        <dbReference type="Rhea" id="RHEA:10540"/>
        <dbReference type="ChEBI" id="CHEBI:17001"/>
        <dbReference type="ChEBI" id="CHEBI:17071"/>
        <dbReference type="ChEBI" id="CHEBI:44841"/>
        <dbReference type="EC" id="4.1.2.25"/>
    </reaction>
</comment>
<reference evidence="15" key="1">
    <citation type="journal article" date="2021" name="PeerJ">
        <title>Extensive microbial diversity within the chicken gut microbiome revealed by metagenomics and culture.</title>
        <authorList>
            <person name="Gilroy R."/>
            <person name="Ravi A."/>
            <person name="Getino M."/>
            <person name="Pursley I."/>
            <person name="Horton D.L."/>
            <person name="Alikhan N.F."/>
            <person name="Baker D."/>
            <person name="Gharbi K."/>
            <person name="Hall N."/>
            <person name="Watson M."/>
            <person name="Adriaenssens E.M."/>
            <person name="Foster-Nyarko E."/>
            <person name="Jarju S."/>
            <person name="Secka A."/>
            <person name="Antonio M."/>
            <person name="Oren A."/>
            <person name="Chaudhuri R.R."/>
            <person name="La Ragione R."/>
            <person name="Hildebrand F."/>
            <person name="Pallen M.J."/>
        </authorList>
    </citation>
    <scope>NUCLEOTIDE SEQUENCE</scope>
    <source>
        <strain evidence="15">USAMLcec2-132</strain>
    </source>
</reference>
<name>A0A9D2NBN1_9FIRM</name>
<dbReference type="CDD" id="cd00534">
    <property type="entry name" value="DHNA_DHNTPE"/>
    <property type="match status" value="1"/>
</dbReference>
<dbReference type="GO" id="GO:0005524">
    <property type="term" value="F:ATP binding"/>
    <property type="evidence" value="ECO:0007669"/>
    <property type="project" value="UniProtKB-KW"/>
</dbReference>
<comment type="similarity">
    <text evidence="5 13">Belongs to the DHNA family.</text>
</comment>
<evidence type="ECO:0000256" key="4">
    <source>
        <dbReference type="ARBA" id="ARBA00005051"/>
    </source>
</evidence>
<proteinExistence type="inferred from homology"/>
<evidence type="ECO:0000256" key="13">
    <source>
        <dbReference type="RuleBase" id="RU362079"/>
    </source>
</evidence>
<comment type="function">
    <text evidence="13">Catalyzes the conversion of 7,8-dihydroneopterin to 6-hydroxymethyl-7,8-dihydropterin.</text>
</comment>
<evidence type="ECO:0000313" key="16">
    <source>
        <dbReference type="Proteomes" id="UP000823891"/>
    </source>
</evidence>
<evidence type="ECO:0000256" key="6">
    <source>
        <dbReference type="ARBA" id="ARBA00009640"/>
    </source>
</evidence>
<dbReference type="InterPro" id="IPR006156">
    <property type="entry name" value="Dihydroneopterin_aldolase"/>
</dbReference>
<dbReference type="PANTHER" id="PTHR43071">
    <property type="entry name" value="2-AMINO-4-HYDROXY-6-HYDROXYMETHYLDIHYDROPTERIDINE PYROPHOSPHOKINASE"/>
    <property type="match status" value="1"/>
</dbReference>
<dbReference type="GO" id="GO:0004150">
    <property type="term" value="F:dihydroneopterin aldolase activity"/>
    <property type="evidence" value="ECO:0007669"/>
    <property type="project" value="UniProtKB-UniRule"/>
</dbReference>
<comment type="similarity">
    <text evidence="6">In the N-terminal section; belongs to the DHNA family.</text>
</comment>
<dbReference type="AlphaFoldDB" id="A0A9D2NBN1"/>
<evidence type="ECO:0000256" key="3">
    <source>
        <dbReference type="ARBA" id="ARBA00005013"/>
    </source>
</evidence>
<evidence type="ECO:0000256" key="7">
    <source>
        <dbReference type="ARBA" id="ARBA00022679"/>
    </source>
</evidence>
<feature type="domain" description="7,8-dihydro-6-hydroxymethylpterin-pyrophosphokinase" evidence="14">
    <location>
        <begin position="206"/>
        <end position="217"/>
    </location>
</feature>
<sequence length="286" mass="32036">MDQIRIQGLEIYARHGVFEEERRLGQRFIVDAVLNICLREAGKKDDLSLSTDYGAVCERITQVMQEKPCLLIEAAAERTAEALLLSFPAVESLELTIHKPQAPIPLPFADVAVSIRRGWHTAYVAAGSNLGEREAFLKMGIEGIASHPLCRVEGAAPLYETTPYGGVEQGEFLNTVLRVKTLLSPEELLSLLQEQEQRAGRERKVHWGPRTLDLDLLFFDDLILETPRLIVPHPDMENRDFVLKPLCDLAPGLIHPVKGRPVCALLRELEKNGEVHVMARRTPQEA</sequence>
<dbReference type="SMART" id="SM00905">
    <property type="entry name" value="FolB"/>
    <property type="match status" value="1"/>
</dbReference>
<keyword evidence="8" id="KW-0547">Nucleotide-binding</keyword>
<dbReference type="Proteomes" id="UP000823891">
    <property type="component" value="Unassembled WGS sequence"/>
</dbReference>
<evidence type="ECO:0000256" key="10">
    <source>
        <dbReference type="ARBA" id="ARBA00022840"/>
    </source>
</evidence>
<evidence type="ECO:0000256" key="1">
    <source>
        <dbReference type="ARBA" id="ARBA00000198"/>
    </source>
</evidence>
<evidence type="ECO:0000259" key="14">
    <source>
        <dbReference type="PROSITE" id="PS00794"/>
    </source>
</evidence>
<dbReference type="GO" id="GO:0046654">
    <property type="term" value="P:tetrahydrofolate biosynthetic process"/>
    <property type="evidence" value="ECO:0007669"/>
    <property type="project" value="UniProtKB-UniRule"/>
</dbReference>
<evidence type="ECO:0000256" key="9">
    <source>
        <dbReference type="ARBA" id="ARBA00022777"/>
    </source>
</evidence>
<comment type="caution">
    <text evidence="15">The sequence shown here is derived from an EMBL/GenBank/DDBJ whole genome shotgun (WGS) entry which is preliminary data.</text>
</comment>
<keyword evidence="12 13" id="KW-0456">Lyase</keyword>
<evidence type="ECO:0000256" key="8">
    <source>
        <dbReference type="ARBA" id="ARBA00022741"/>
    </source>
</evidence>
<comment type="pathway">
    <text evidence="4">Cofactor biosynthesis; tetrahydrofolate biosynthesis; 2-amino-4-hydroxy-6-hydroxymethyl-7,8-dihydropteridine diphosphate from 7,8-dihydroneopterin triphosphate: step 4/4.</text>
</comment>
<reference evidence="15" key="2">
    <citation type="submission" date="2021-04" db="EMBL/GenBank/DDBJ databases">
        <authorList>
            <person name="Gilroy R."/>
        </authorList>
    </citation>
    <scope>NUCLEOTIDE SEQUENCE</scope>
    <source>
        <strain evidence="15">USAMLcec2-132</strain>
    </source>
</reference>
<dbReference type="Pfam" id="PF01288">
    <property type="entry name" value="HPPK"/>
    <property type="match status" value="1"/>
</dbReference>
<keyword evidence="11 13" id="KW-0289">Folate biosynthesis</keyword>
<dbReference type="EC" id="2.7.6.3" evidence="13"/>
<dbReference type="InterPro" id="IPR035907">
    <property type="entry name" value="Hppk_sf"/>
</dbReference>
<evidence type="ECO:0000256" key="2">
    <source>
        <dbReference type="ARBA" id="ARBA00001353"/>
    </source>
</evidence>
<accession>A0A9D2NBN1</accession>
<dbReference type="PROSITE" id="PS00794">
    <property type="entry name" value="HPPK"/>
    <property type="match status" value="1"/>
</dbReference>
<organism evidence="15 16">
    <name type="scientific">Candidatus Eisenbergiella merdavium</name>
    <dbReference type="NCBI Taxonomy" id="2838551"/>
    <lineage>
        <taxon>Bacteria</taxon>
        <taxon>Bacillati</taxon>
        <taxon>Bacillota</taxon>
        <taxon>Clostridia</taxon>
        <taxon>Lachnospirales</taxon>
        <taxon>Lachnospiraceae</taxon>
        <taxon>Eisenbergiella</taxon>
    </lineage>
</organism>
<evidence type="ECO:0000256" key="11">
    <source>
        <dbReference type="ARBA" id="ARBA00022909"/>
    </source>
</evidence>
<dbReference type="CDD" id="cd00483">
    <property type="entry name" value="HPPK"/>
    <property type="match status" value="1"/>
</dbReference>
<protein>
    <recommendedName>
        <fullName evidence="13">Bifunctional folate synthesis protein</fullName>
    </recommendedName>
    <domain>
        <recommendedName>
            <fullName evidence="13">Dihydroneopterin aldolase</fullName>
            <shortName evidence="13">DHNA</shortName>
            <ecNumber evidence="13">4.1.2.25</ecNumber>
        </recommendedName>
        <alternativeName>
            <fullName evidence="13">7,8-dihydroneopterin aldolase</fullName>
        </alternativeName>
    </domain>
    <domain>
        <recommendedName>
            <fullName evidence="13">2-amino-4-hydroxy-6-hydroxymethyldihydropteridine pyrophosphokinase</fullName>
            <ecNumber evidence="13">2.7.6.3</ecNumber>
        </recommendedName>
        <alternativeName>
            <fullName evidence="13">6-hydroxymethyl-7,8-dihydropterin pyrophosphokinase</fullName>
            <shortName evidence="13">PPPK</shortName>
        </alternativeName>
        <alternativeName>
            <fullName evidence="13">7,8-dihydro-6-hydroxymethylpterin pyrophosphokinase</fullName>
            <shortName evidence="13">HPPK</shortName>
        </alternativeName>
    </domain>
</protein>
<evidence type="ECO:0000256" key="12">
    <source>
        <dbReference type="ARBA" id="ARBA00023239"/>
    </source>
</evidence>
<evidence type="ECO:0000313" key="15">
    <source>
        <dbReference type="EMBL" id="HJC22462.1"/>
    </source>
</evidence>
<dbReference type="NCBIfam" id="TIGR01498">
    <property type="entry name" value="folK"/>
    <property type="match status" value="1"/>
</dbReference>
<dbReference type="Gene3D" id="3.30.70.560">
    <property type="entry name" value="7,8-Dihydro-6-hydroxymethylpterin-pyrophosphokinase HPPK"/>
    <property type="match status" value="1"/>
</dbReference>
<dbReference type="Pfam" id="PF02152">
    <property type="entry name" value="FolB"/>
    <property type="match status" value="1"/>
</dbReference>
<dbReference type="NCBIfam" id="TIGR00525">
    <property type="entry name" value="folB"/>
    <property type="match status" value="1"/>
</dbReference>